<dbReference type="Pfam" id="PF00642">
    <property type="entry name" value="zf-CCCH"/>
    <property type="match status" value="5"/>
</dbReference>
<feature type="domain" description="C3H1-type" evidence="7">
    <location>
        <begin position="292"/>
        <end position="320"/>
    </location>
</feature>
<dbReference type="OrthoDB" id="411372at2759"/>
<feature type="zinc finger region" description="C3H1-type" evidence="5">
    <location>
        <begin position="292"/>
        <end position="320"/>
    </location>
</feature>
<feature type="compositionally biased region" description="Low complexity" evidence="6">
    <location>
        <begin position="447"/>
        <end position="460"/>
    </location>
</feature>
<dbReference type="EMBL" id="BDDD01002865">
    <property type="protein sequence ID" value="GAV83370.1"/>
    <property type="molecule type" value="Genomic_DNA"/>
</dbReference>
<evidence type="ECO:0000313" key="8">
    <source>
        <dbReference type="EMBL" id="GAV83370.1"/>
    </source>
</evidence>
<gene>
    <name evidence="8" type="ORF">CFOL_v3_26818</name>
</gene>
<feature type="zinc finger region" description="C3H1-type" evidence="5">
    <location>
        <begin position="48"/>
        <end position="76"/>
    </location>
</feature>
<dbReference type="PROSITE" id="PS50103">
    <property type="entry name" value="ZF_C3H1"/>
    <property type="match status" value="5"/>
</dbReference>
<dbReference type="Gene3D" id="4.10.1000.10">
    <property type="entry name" value="Zinc finger, CCCH-type"/>
    <property type="match status" value="2"/>
</dbReference>
<reference evidence="9" key="1">
    <citation type="submission" date="2016-04" db="EMBL/GenBank/DDBJ databases">
        <title>Cephalotus genome sequencing.</title>
        <authorList>
            <person name="Fukushima K."/>
            <person name="Hasebe M."/>
            <person name="Fang X."/>
        </authorList>
    </citation>
    <scope>NUCLEOTIDE SEQUENCE [LARGE SCALE GENOMIC DNA]</scope>
    <source>
        <strain evidence="9">cv. St1</strain>
    </source>
</reference>
<feature type="domain" description="C3H1-type" evidence="7">
    <location>
        <begin position="338"/>
        <end position="366"/>
    </location>
</feature>
<proteinExistence type="predicted"/>
<dbReference type="SUPFAM" id="SSF90229">
    <property type="entry name" value="CCCH zinc finger"/>
    <property type="match status" value="5"/>
</dbReference>
<keyword evidence="9" id="KW-1185">Reference proteome</keyword>
<sequence length="471" mass="50792">MELYGRNPARNGPLPAHQPEWSLSGPETGLEESMWQLRLGSTESYPERPGVPDCVYYMRTGFCGYGNRCRYNHPRNRAAVEAAVRATGEYPERPGEPACQFYLKTGSCKFGASCKFHHPKHGGGALSNVPLNTYGYPLRPGENECSYYLKTGQCKFGITCKFHHPQPAGTSAPASAPQFYSPVQSIPEQYGSASTSLRVARPPLIPGSYMQGAYGPLLFSPGVVPISGWSHYSTAVSPVLSPGAQPAVGATSLYGITQLSSSTSALARPYPSLPSSSGLSTSSHKEQAFPERPGEPECQYYLRTGDCKFGLSCRYHHPQDRVVPRTNCDLRPMGLPMRPGTQPCAFYLQNGYCKFGLTCKFDHPVGTMRYSPSASSLIDIPVTPYQVGSMLTTLAPASSSYELRPEPISGPKMDSYMSRMPSGSSSSGPVGLIFSQTGPVPFSDLQRSGPSSVPLSSSRSTGQGGELRRSS</sequence>
<dbReference type="Gene3D" id="2.30.30.1190">
    <property type="match status" value="1"/>
</dbReference>
<evidence type="ECO:0000256" key="2">
    <source>
        <dbReference type="ARBA" id="ARBA00022771"/>
    </source>
</evidence>
<evidence type="ECO:0000259" key="7">
    <source>
        <dbReference type="PROSITE" id="PS50103"/>
    </source>
</evidence>
<dbReference type="AlphaFoldDB" id="A0A1Q3CT21"/>
<organism evidence="8 9">
    <name type="scientific">Cephalotus follicularis</name>
    <name type="common">Albany pitcher plant</name>
    <dbReference type="NCBI Taxonomy" id="3775"/>
    <lineage>
        <taxon>Eukaryota</taxon>
        <taxon>Viridiplantae</taxon>
        <taxon>Streptophyta</taxon>
        <taxon>Embryophyta</taxon>
        <taxon>Tracheophyta</taxon>
        <taxon>Spermatophyta</taxon>
        <taxon>Magnoliopsida</taxon>
        <taxon>eudicotyledons</taxon>
        <taxon>Gunneridae</taxon>
        <taxon>Pentapetalae</taxon>
        <taxon>rosids</taxon>
        <taxon>fabids</taxon>
        <taxon>Oxalidales</taxon>
        <taxon>Cephalotaceae</taxon>
        <taxon>Cephalotus</taxon>
    </lineage>
</organism>
<feature type="region of interest" description="Disordered" evidence="6">
    <location>
        <begin position="266"/>
        <end position="293"/>
    </location>
</feature>
<evidence type="ECO:0000256" key="4">
    <source>
        <dbReference type="ARBA" id="ARBA00023125"/>
    </source>
</evidence>
<evidence type="ECO:0000313" key="9">
    <source>
        <dbReference type="Proteomes" id="UP000187406"/>
    </source>
</evidence>
<feature type="domain" description="C3H1-type" evidence="7">
    <location>
        <begin position="139"/>
        <end position="167"/>
    </location>
</feature>
<feature type="zinc finger region" description="C3H1-type" evidence="5">
    <location>
        <begin position="139"/>
        <end position="167"/>
    </location>
</feature>
<evidence type="ECO:0000256" key="3">
    <source>
        <dbReference type="ARBA" id="ARBA00022833"/>
    </source>
</evidence>
<dbReference type="InterPro" id="IPR000571">
    <property type="entry name" value="Znf_CCCH"/>
</dbReference>
<dbReference type="PANTHER" id="PTHR12506:SF43">
    <property type="entry name" value="ZINC FINGER CCCH DOMAIN-CONTAINING PROTEIN 32"/>
    <property type="match status" value="1"/>
</dbReference>
<dbReference type="InterPro" id="IPR050974">
    <property type="entry name" value="Plant_ZF_CCCH"/>
</dbReference>
<feature type="region of interest" description="Disordered" evidence="6">
    <location>
        <begin position="1"/>
        <end position="27"/>
    </location>
</feature>
<dbReference type="GO" id="GO:0003677">
    <property type="term" value="F:DNA binding"/>
    <property type="evidence" value="ECO:0007669"/>
    <property type="project" value="UniProtKB-KW"/>
</dbReference>
<keyword evidence="1 5" id="KW-0479">Metal-binding</keyword>
<dbReference type="InParanoid" id="A0A1Q3CT21"/>
<dbReference type="InterPro" id="IPR036855">
    <property type="entry name" value="Znf_CCCH_sf"/>
</dbReference>
<dbReference type="GO" id="GO:0003729">
    <property type="term" value="F:mRNA binding"/>
    <property type="evidence" value="ECO:0007669"/>
    <property type="project" value="UniProtKB-ARBA"/>
</dbReference>
<feature type="compositionally biased region" description="Basic and acidic residues" evidence="6">
    <location>
        <begin position="283"/>
        <end position="293"/>
    </location>
</feature>
<keyword evidence="2 5" id="KW-0863">Zinc-finger</keyword>
<feature type="compositionally biased region" description="Low complexity" evidence="6">
    <location>
        <begin position="415"/>
        <end position="429"/>
    </location>
</feature>
<dbReference type="FunCoup" id="A0A1Q3CT21">
    <property type="interactions" value="1007"/>
</dbReference>
<evidence type="ECO:0000256" key="5">
    <source>
        <dbReference type="PROSITE-ProRule" id="PRU00723"/>
    </source>
</evidence>
<keyword evidence="4" id="KW-0238">DNA-binding</keyword>
<name>A0A1Q3CT21_CEPFO</name>
<feature type="zinc finger region" description="C3H1-type" evidence="5">
    <location>
        <begin position="338"/>
        <end position="366"/>
    </location>
</feature>
<comment type="caution">
    <text evidence="8">The sequence shown here is derived from an EMBL/GenBank/DDBJ whole genome shotgun (WGS) entry which is preliminary data.</text>
</comment>
<keyword evidence="3 5" id="KW-0862">Zinc</keyword>
<dbReference type="GO" id="GO:0008270">
    <property type="term" value="F:zinc ion binding"/>
    <property type="evidence" value="ECO:0007669"/>
    <property type="project" value="UniProtKB-KW"/>
</dbReference>
<dbReference type="STRING" id="3775.A0A1Q3CT21"/>
<feature type="domain" description="C3H1-type" evidence="7">
    <location>
        <begin position="48"/>
        <end position="76"/>
    </location>
</feature>
<protein>
    <submittedName>
        <fullName evidence="8">Zf-CCCH domain-containing protein</fullName>
    </submittedName>
</protein>
<dbReference type="SMART" id="SM00356">
    <property type="entry name" value="ZnF_C3H1"/>
    <property type="match status" value="5"/>
</dbReference>
<feature type="compositionally biased region" description="Low complexity" evidence="6">
    <location>
        <begin position="273"/>
        <end position="282"/>
    </location>
</feature>
<feature type="domain" description="C3H1-type" evidence="7">
    <location>
        <begin position="93"/>
        <end position="121"/>
    </location>
</feature>
<feature type="region of interest" description="Disordered" evidence="6">
    <location>
        <begin position="400"/>
        <end position="471"/>
    </location>
</feature>
<accession>A0A1Q3CT21</accession>
<feature type="zinc finger region" description="C3H1-type" evidence="5">
    <location>
        <begin position="93"/>
        <end position="121"/>
    </location>
</feature>
<dbReference type="Proteomes" id="UP000187406">
    <property type="component" value="Unassembled WGS sequence"/>
</dbReference>
<dbReference type="PANTHER" id="PTHR12506">
    <property type="entry name" value="PROTEIN PHOSPHATASE RELATED"/>
    <property type="match status" value="1"/>
</dbReference>
<evidence type="ECO:0000256" key="1">
    <source>
        <dbReference type="ARBA" id="ARBA00022723"/>
    </source>
</evidence>
<evidence type="ECO:0000256" key="6">
    <source>
        <dbReference type="SAM" id="MobiDB-lite"/>
    </source>
</evidence>